<keyword evidence="10 12" id="KW-0472">Membrane</keyword>
<dbReference type="PANTHER" id="PTHR32552:SF68">
    <property type="entry name" value="FERRICHROME OUTER MEMBRANE TRANSPORTER_PHAGE RECEPTOR"/>
    <property type="match status" value="1"/>
</dbReference>
<dbReference type="SUPFAM" id="SSF56935">
    <property type="entry name" value="Porins"/>
    <property type="match status" value="1"/>
</dbReference>
<dbReference type="Proteomes" id="UP001155182">
    <property type="component" value="Unassembled WGS sequence"/>
</dbReference>
<comment type="similarity">
    <text evidence="12 13">Belongs to the TonB-dependent receptor family.</text>
</comment>
<dbReference type="Gene3D" id="2.60.40.1120">
    <property type="entry name" value="Carboxypeptidase-like, regulatory domain"/>
    <property type="match status" value="1"/>
</dbReference>
<dbReference type="InterPro" id="IPR039426">
    <property type="entry name" value="TonB-dep_rcpt-like"/>
</dbReference>
<evidence type="ECO:0000259" key="15">
    <source>
        <dbReference type="Pfam" id="PF00593"/>
    </source>
</evidence>
<evidence type="ECO:0000256" key="4">
    <source>
        <dbReference type="ARBA" id="ARBA00022496"/>
    </source>
</evidence>
<dbReference type="InterPro" id="IPR037066">
    <property type="entry name" value="Plug_dom_sf"/>
</dbReference>
<keyword evidence="3 12" id="KW-1134">Transmembrane beta strand</keyword>
<keyword evidence="2 12" id="KW-0813">Transport</keyword>
<keyword evidence="8" id="KW-0406">Ion transport</keyword>
<evidence type="ECO:0000256" key="14">
    <source>
        <dbReference type="SAM" id="SignalP"/>
    </source>
</evidence>
<evidence type="ECO:0000256" key="8">
    <source>
        <dbReference type="ARBA" id="ARBA00023065"/>
    </source>
</evidence>
<keyword evidence="7" id="KW-0408">Iron</keyword>
<dbReference type="InterPro" id="IPR000531">
    <property type="entry name" value="Beta-barrel_TonB"/>
</dbReference>
<dbReference type="InterPro" id="IPR036942">
    <property type="entry name" value="Beta-barrel_TonB_sf"/>
</dbReference>
<evidence type="ECO:0000256" key="11">
    <source>
        <dbReference type="ARBA" id="ARBA00023237"/>
    </source>
</evidence>
<evidence type="ECO:0000256" key="3">
    <source>
        <dbReference type="ARBA" id="ARBA00022452"/>
    </source>
</evidence>
<proteinExistence type="inferred from homology"/>
<dbReference type="InterPro" id="IPR012910">
    <property type="entry name" value="Plug_dom"/>
</dbReference>
<evidence type="ECO:0000313" key="18">
    <source>
        <dbReference type="Proteomes" id="UP001155182"/>
    </source>
</evidence>
<dbReference type="EMBL" id="JAMWYS010000036">
    <property type="protein sequence ID" value="MCO4293442.1"/>
    <property type="molecule type" value="Genomic_DNA"/>
</dbReference>
<dbReference type="NCBIfam" id="TIGR04056">
    <property type="entry name" value="OMP_RagA_SusC"/>
    <property type="match status" value="1"/>
</dbReference>
<evidence type="ECO:0000256" key="2">
    <source>
        <dbReference type="ARBA" id="ARBA00022448"/>
    </source>
</evidence>
<evidence type="ECO:0000256" key="7">
    <source>
        <dbReference type="ARBA" id="ARBA00023004"/>
    </source>
</evidence>
<dbReference type="RefSeq" id="WP_252588100.1">
    <property type="nucleotide sequence ID" value="NZ_JAMWYS010000036.1"/>
</dbReference>
<dbReference type="Gene3D" id="2.40.170.20">
    <property type="entry name" value="TonB-dependent receptor, beta-barrel domain"/>
    <property type="match status" value="1"/>
</dbReference>
<dbReference type="PROSITE" id="PS52016">
    <property type="entry name" value="TONB_DEPENDENT_REC_3"/>
    <property type="match status" value="1"/>
</dbReference>
<evidence type="ECO:0000256" key="6">
    <source>
        <dbReference type="ARBA" id="ARBA00022729"/>
    </source>
</evidence>
<comment type="subcellular location">
    <subcellularLocation>
        <location evidence="1 12">Cell outer membrane</location>
        <topology evidence="1 12">Multi-pass membrane protein</topology>
    </subcellularLocation>
</comment>
<dbReference type="AlphaFoldDB" id="A0A9X2F2J8"/>
<dbReference type="PANTHER" id="PTHR32552">
    <property type="entry name" value="FERRICHROME IRON RECEPTOR-RELATED"/>
    <property type="match status" value="1"/>
</dbReference>
<feature type="domain" description="TonB-dependent receptor plug" evidence="16">
    <location>
        <begin position="120"/>
        <end position="225"/>
    </location>
</feature>
<evidence type="ECO:0000256" key="10">
    <source>
        <dbReference type="ARBA" id="ARBA00023136"/>
    </source>
</evidence>
<name>A0A9X2F2J8_9SPHI</name>
<sequence length="1053" mass="115138">MKEKFTKFLVLLFSLATLTTYAQQKKITGTVTSKADGLPLPAVSVTVKGTSLGSQTDVDGKYSISVPENGTLMFSYVGFQLKEVKVGSTSVINIALESDERQLGEVVVTALGINRQAASLGYSTAKIKAEDLTRAKSASVVQSLNGKVSGLQINTVNSGVNPTTRIVLRGNRSLTGNNQALIVLDGVIVPSNILNTINPDDIENVSILKGSNASALYGSEASNGAMLISTKKGTKNKPRITYSNVSTIEQISYLPSMQDRFGSGSAEGIATYDPIENQQYGPAFDGTLRPLGRVLEDGSIQEVTYKSRIKEKTNFFDNGLNMQNNIAMSTGNENSLLYFSYQNVNANGTVPGDQGKRNTFRLNGTKEVIKDLNLNFNASYAQNRADVHSNNDRDNSVYWNVINAAPQVPLTSYKDWRNDKFSNPNGYYNDYYFNPYYKIDNFRTDSRNDFFIGSFDLNYKLTPWMTAMYRLSASGNDFSSKEYGDKFTYSDFAKAGTAKKDVAGYVTDRSSFNNQVTSEIYIDLSKKFGDFTTSLKIGNQVRQNAAKYSVVGASALVNPGLFNVSNRTGELAGSESNYKSRSIGLLGNLNVGYKDYLFLEVSGRNDWVSVLAPENRSFFYPGVNLSYVLTQGIDALKNNSVLTYAKVRGGWSKTGQVNLASNAYSDWGVGVSTPTYGAYALFPTYGPQAGFPYGSLAGYTISNRIVSNNLKPEFTTGYELGAELGFWNDRLNIDATYYKTSSTNQTVGASVSNATGYSSYLFNTGELTNEGVEADVRLTPIKLDNGFRWNVGFNYSYNENKVVSISDSINELALTSGGDAQVYAIKGQSFPVIKGSYYERDPEGRVIVDAKTGYPVKAADQKIFGSSSPKHKLGVTTSFEYKNFTLSGVFEYRGGYVISNNIGSNMDFTGASGRSASFDRQRFVYPNSVYKDPATGKYVENKNITVADGGAGFWANAAVNTSVAENYITSGAYWKVRELVLSYNFPQSVISKMKVVKGMSLSLIGRNLFTWTPKSNMYTDPEYSFTDGNGQGINTINQTPPTRTFGGSLSVTF</sequence>
<comment type="caution">
    <text evidence="17">The sequence shown here is derived from an EMBL/GenBank/DDBJ whole genome shotgun (WGS) entry which is preliminary data.</text>
</comment>
<dbReference type="Pfam" id="PF00593">
    <property type="entry name" value="TonB_dep_Rec_b-barrel"/>
    <property type="match status" value="1"/>
</dbReference>
<dbReference type="InterPro" id="IPR023996">
    <property type="entry name" value="TonB-dep_OMP_SusC/RagA"/>
</dbReference>
<evidence type="ECO:0000256" key="13">
    <source>
        <dbReference type="RuleBase" id="RU003357"/>
    </source>
</evidence>
<gene>
    <name evidence="17" type="ORF">NF867_11255</name>
</gene>
<keyword evidence="18" id="KW-1185">Reference proteome</keyword>
<dbReference type="Pfam" id="PF13715">
    <property type="entry name" value="CarbopepD_reg_2"/>
    <property type="match status" value="1"/>
</dbReference>
<evidence type="ECO:0000256" key="12">
    <source>
        <dbReference type="PROSITE-ProRule" id="PRU01360"/>
    </source>
</evidence>
<dbReference type="Pfam" id="PF07715">
    <property type="entry name" value="Plug"/>
    <property type="match status" value="1"/>
</dbReference>
<dbReference type="Gene3D" id="2.170.130.10">
    <property type="entry name" value="TonB-dependent receptor, plug domain"/>
    <property type="match status" value="1"/>
</dbReference>
<keyword evidence="4" id="KW-0410">Iron transport</keyword>
<evidence type="ECO:0000313" key="17">
    <source>
        <dbReference type="EMBL" id="MCO4293442.1"/>
    </source>
</evidence>
<dbReference type="InterPro" id="IPR008969">
    <property type="entry name" value="CarboxyPept-like_regulatory"/>
</dbReference>
<keyword evidence="5 12" id="KW-0812">Transmembrane</keyword>
<dbReference type="GO" id="GO:0009279">
    <property type="term" value="C:cell outer membrane"/>
    <property type="evidence" value="ECO:0007669"/>
    <property type="project" value="UniProtKB-SubCell"/>
</dbReference>
<organism evidence="17 18">
    <name type="scientific">Solitalea agri</name>
    <dbReference type="NCBI Taxonomy" id="2953739"/>
    <lineage>
        <taxon>Bacteria</taxon>
        <taxon>Pseudomonadati</taxon>
        <taxon>Bacteroidota</taxon>
        <taxon>Sphingobacteriia</taxon>
        <taxon>Sphingobacteriales</taxon>
        <taxon>Sphingobacteriaceae</taxon>
        <taxon>Solitalea</taxon>
    </lineage>
</organism>
<dbReference type="SUPFAM" id="SSF49464">
    <property type="entry name" value="Carboxypeptidase regulatory domain-like"/>
    <property type="match status" value="1"/>
</dbReference>
<evidence type="ECO:0000256" key="9">
    <source>
        <dbReference type="ARBA" id="ARBA00023077"/>
    </source>
</evidence>
<feature type="signal peptide" evidence="14">
    <location>
        <begin position="1"/>
        <end position="22"/>
    </location>
</feature>
<keyword evidence="11 12" id="KW-0998">Cell outer membrane</keyword>
<dbReference type="GO" id="GO:0015344">
    <property type="term" value="F:siderophore uptake transmembrane transporter activity"/>
    <property type="evidence" value="ECO:0007669"/>
    <property type="project" value="TreeGrafter"/>
</dbReference>
<evidence type="ECO:0000259" key="16">
    <source>
        <dbReference type="Pfam" id="PF07715"/>
    </source>
</evidence>
<keyword evidence="9 13" id="KW-0798">TonB box</keyword>
<feature type="chain" id="PRO_5040811067" evidence="14">
    <location>
        <begin position="23"/>
        <end position="1053"/>
    </location>
</feature>
<keyword evidence="6 14" id="KW-0732">Signal</keyword>
<accession>A0A9X2F2J8</accession>
<evidence type="ECO:0000256" key="1">
    <source>
        <dbReference type="ARBA" id="ARBA00004571"/>
    </source>
</evidence>
<feature type="domain" description="TonB-dependent receptor-like beta-barrel" evidence="15">
    <location>
        <begin position="412"/>
        <end position="953"/>
    </location>
</feature>
<evidence type="ECO:0000256" key="5">
    <source>
        <dbReference type="ARBA" id="ARBA00022692"/>
    </source>
</evidence>
<protein>
    <submittedName>
        <fullName evidence="17">SusC/RagA family TonB-linked outer membrane protein</fullName>
    </submittedName>
</protein>
<reference evidence="17" key="1">
    <citation type="submission" date="2022-06" db="EMBL/GenBank/DDBJ databases">
        <title>Solitalea sp. MAHUQ-68 isolated from rhizospheric soil.</title>
        <authorList>
            <person name="Huq M.A."/>
        </authorList>
    </citation>
    <scope>NUCLEOTIDE SEQUENCE</scope>
    <source>
        <strain evidence="17">MAHUQ-68</strain>
    </source>
</reference>